<dbReference type="GO" id="GO:0042732">
    <property type="term" value="P:D-xylose metabolic process"/>
    <property type="evidence" value="ECO:0007669"/>
    <property type="project" value="UniProtKB-KW"/>
</dbReference>
<evidence type="ECO:0000313" key="19">
    <source>
        <dbReference type="Proteomes" id="UP000710432"/>
    </source>
</evidence>
<keyword evidence="6" id="KW-0859">Xylose metabolism</keyword>
<keyword evidence="10" id="KW-0472">Membrane</keyword>
<evidence type="ECO:0000256" key="3">
    <source>
        <dbReference type="ARBA" id="ARBA00011881"/>
    </source>
</evidence>
<keyword evidence="9" id="KW-0560">Oxidoreductase</keyword>
<evidence type="ECO:0000256" key="15">
    <source>
        <dbReference type="ARBA" id="ARBA00041952"/>
    </source>
</evidence>
<dbReference type="FunFam" id="3.40.50.720:FF:000214">
    <property type="entry name" value="L-xylulose reductase"/>
    <property type="match status" value="2"/>
</dbReference>
<dbReference type="PANTHER" id="PTHR44252:SF2">
    <property type="entry name" value="L-XYLULOSE REDUCTASE"/>
    <property type="match status" value="1"/>
</dbReference>
<comment type="similarity">
    <text evidence="2">Belongs to the short-chain dehydrogenases/reductases (SDR) family.</text>
</comment>
<dbReference type="PRINTS" id="PR00081">
    <property type="entry name" value="GDHRDH"/>
</dbReference>
<keyword evidence="7" id="KW-0521">NADP</keyword>
<evidence type="ECO:0000256" key="2">
    <source>
        <dbReference type="ARBA" id="ARBA00006484"/>
    </source>
</evidence>
<name>A0A8J6GVA6_MICOH</name>
<dbReference type="GO" id="GO:0016020">
    <property type="term" value="C:membrane"/>
    <property type="evidence" value="ECO:0007669"/>
    <property type="project" value="UniProtKB-SubCell"/>
</dbReference>
<evidence type="ECO:0000256" key="1">
    <source>
        <dbReference type="ARBA" id="ARBA00004170"/>
    </source>
</evidence>
<evidence type="ECO:0000313" key="18">
    <source>
        <dbReference type="EMBL" id="KAH0517905.1"/>
    </source>
</evidence>
<reference evidence="18" key="1">
    <citation type="submission" date="2020-03" db="EMBL/GenBank/DDBJ databases">
        <title>Studies in the Genomics of Life Span.</title>
        <authorList>
            <person name="Glass D."/>
        </authorList>
    </citation>
    <scope>NUCLEOTIDE SEQUENCE</scope>
    <source>
        <strain evidence="18">LTLLF</strain>
        <tissue evidence="18">Muscle</tissue>
    </source>
</reference>
<proteinExistence type="inferred from homology"/>
<gene>
    <name evidence="18" type="ORF">LTLLF_118395</name>
</gene>
<evidence type="ECO:0000256" key="6">
    <source>
        <dbReference type="ARBA" id="ARBA00022629"/>
    </source>
</evidence>
<feature type="compositionally biased region" description="Low complexity" evidence="17">
    <location>
        <begin position="9"/>
        <end position="18"/>
    </location>
</feature>
<sequence length="553" mass="58117">MSHATLARPATPSSTSAPPASPALNKGAHLLLQEDTGVSSMQLNFSGLRALVTGAGKGIGRDTVKALHASGAKVVAVTRTSADLVSLAKECPGIEPVCVDLGDWEATEKALGGIGPVDLLVNNAAVALMQPFLEVTKEVFDRSFKVNLRSVLQVSQIVARDMISRGVPGSIVNVSSMVAYVTYPNLTTYSSTKGAMTMLTKAMAMELGPHKIRVNSVNPTVVLTDMGKKVSENPDYAKKFKERHPLRKFAEVEDVVNSILFLLSDSSASTSGSGILVDAGAQPTRLALLAPPPIPELQVHLSPARSGWATMDLGLAGRRALVTGAGKGIGRSTVLALQAAGAHVVAVSRTRADLDSLVSECPGVEPVCVDLADWEATERALSNVGPVDLLVNNAGVALLQPFLEITKEACDTSFNVNLRAVIQVSQIVAKGMIARGVPGAIVNVSSQASQRALTNHSVYCSTKGALDMLTKMMALELGPHKIRVNAVNPTVVMTPMGRTNWSDPHKAKVMLDRIPLGKFAEVEDVVTILFLLSNRSGMTTGCALPVDGGFLAT</sequence>
<evidence type="ECO:0000256" key="10">
    <source>
        <dbReference type="ARBA" id="ARBA00023136"/>
    </source>
</evidence>
<dbReference type="InterPro" id="IPR051737">
    <property type="entry name" value="L-xylulose/Carbonyl_redctase"/>
</dbReference>
<comment type="subcellular location">
    <subcellularLocation>
        <location evidence="1">Membrane</location>
        <topology evidence="1">Peripheral membrane protein</topology>
    </subcellularLocation>
</comment>
<dbReference type="EMBL" id="JAATJU010013585">
    <property type="protein sequence ID" value="KAH0517905.1"/>
    <property type="molecule type" value="Genomic_DNA"/>
</dbReference>
<accession>A0A8J6GVA6</accession>
<evidence type="ECO:0000256" key="11">
    <source>
        <dbReference type="ARBA" id="ARBA00023277"/>
    </source>
</evidence>
<dbReference type="EC" id="1.1.1.10" evidence="13"/>
<comment type="subunit">
    <text evidence="3">Homotetramer.</text>
</comment>
<dbReference type="GO" id="GO:0005997">
    <property type="term" value="P:xylulose metabolic process"/>
    <property type="evidence" value="ECO:0007669"/>
    <property type="project" value="TreeGrafter"/>
</dbReference>
<dbReference type="GO" id="GO:0006006">
    <property type="term" value="P:glucose metabolic process"/>
    <property type="evidence" value="ECO:0007669"/>
    <property type="project" value="UniProtKB-KW"/>
</dbReference>
<comment type="function">
    <text evidence="12">Catalyzes the NADPH-dependent reduction of several pentoses, tetroses, trioses, alpha-dicarbonyl compounds and L-xylulose. Participates in the uronate cycle of glucose metabolism. May play a role in the water absorption and cellular osmoregulation in the proximal renal tubules by producing xylitol, an osmolyte, thereby preventing osmolytic stress from occurring in the renal tubules.</text>
</comment>
<comment type="caution">
    <text evidence="18">The sequence shown here is derived from an EMBL/GenBank/DDBJ whole genome shotgun (WGS) entry which is preliminary data.</text>
</comment>
<dbReference type="PRINTS" id="PR00080">
    <property type="entry name" value="SDRFAMILY"/>
</dbReference>
<dbReference type="Proteomes" id="UP000710432">
    <property type="component" value="Unassembled WGS sequence"/>
</dbReference>
<dbReference type="InterPro" id="IPR020904">
    <property type="entry name" value="Sc_DH/Rdtase_CS"/>
</dbReference>
<evidence type="ECO:0000256" key="7">
    <source>
        <dbReference type="ARBA" id="ARBA00022857"/>
    </source>
</evidence>
<dbReference type="CDD" id="cd05351">
    <property type="entry name" value="XR_like_SDR_c"/>
    <property type="match status" value="1"/>
</dbReference>
<dbReference type="Pfam" id="PF13561">
    <property type="entry name" value="adh_short_C2"/>
    <property type="match status" value="1"/>
</dbReference>
<dbReference type="GO" id="GO:0004090">
    <property type="term" value="F:carbonyl reductase (NADPH) activity"/>
    <property type="evidence" value="ECO:0007669"/>
    <property type="project" value="TreeGrafter"/>
</dbReference>
<evidence type="ECO:0000256" key="14">
    <source>
        <dbReference type="ARBA" id="ARBA00040614"/>
    </source>
</evidence>
<organism evidence="18 19">
    <name type="scientific">Microtus ochrogaster</name>
    <name type="common">Prairie vole</name>
    <dbReference type="NCBI Taxonomy" id="79684"/>
    <lineage>
        <taxon>Eukaryota</taxon>
        <taxon>Metazoa</taxon>
        <taxon>Chordata</taxon>
        <taxon>Craniata</taxon>
        <taxon>Vertebrata</taxon>
        <taxon>Euteleostomi</taxon>
        <taxon>Mammalia</taxon>
        <taxon>Eutheria</taxon>
        <taxon>Euarchontoglires</taxon>
        <taxon>Glires</taxon>
        <taxon>Rodentia</taxon>
        <taxon>Myomorpha</taxon>
        <taxon>Muroidea</taxon>
        <taxon>Cricetidae</taxon>
        <taxon>Arvicolinae</taxon>
        <taxon>Microtus</taxon>
    </lineage>
</organism>
<dbReference type="Gene3D" id="3.40.50.720">
    <property type="entry name" value="NAD(P)-binding Rossmann-like Domain"/>
    <property type="match status" value="2"/>
</dbReference>
<dbReference type="AlphaFoldDB" id="A0A8J6GVA6"/>
<evidence type="ECO:0000256" key="17">
    <source>
        <dbReference type="SAM" id="MobiDB-lite"/>
    </source>
</evidence>
<dbReference type="InterPro" id="IPR002347">
    <property type="entry name" value="SDR_fam"/>
</dbReference>
<keyword evidence="8" id="KW-0007">Acetylation</keyword>
<evidence type="ECO:0000256" key="16">
    <source>
        <dbReference type="ARBA" id="ARBA00047727"/>
    </source>
</evidence>
<keyword evidence="11" id="KW-0119">Carbohydrate metabolism</keyword>
<protein>
    <recommendedName>
        <fullName evidence="14">L-xylulose reductase</fullName>
        <ecNumber evidence="13">1.1.1.10</ecNumber>
    </recommendedName>
    <alternativeName>
        <fullName evidence="15">Dicarbonyl/L-xylulose reductase</fullName>
    </alternativeName>
</protein>
<dbReference type="SUPFAM" id="SSF51735">
    <property type="entry name" value="NAD(P)-binding Rossmann-fold domains"/>
    <property type="match status" value="2"/>
</dbReference>
<feature type="region of interest" description="Disordered" evidence="17">
    <location>
        <begin position="1"/>
        <end position="24"/>
    </location>
</feature>
<dbReference type="PROSITE" id="PS00061">
    <property type="entry name" value="ADH_SHORT"/>
    <property type="match status" value="2"/>
</dbReference>
<evidence type="ECO:0000256" key="9">
    <source>
        <dbReference type="ARBA" id="ARBA00023002"/>
    </source>
</evidence>
<evidence type="ECO:0000256" key="13">
    <source>
        <dbReference type="ARBA" id="ARBA00038953"/>
    </source>
</evidence>
<dbReference type="Pfam" id="PF00106">
    <property type="entry name" value="adh_short"/>
    <property type="match status" value="1"/>
</dbReference>
<dbReference type="InterPro" id="IPR036291">
    <property type="entry name" value="NAD(P)-bd_dom_sf"/>
</dbReference>
<keyword evidence="5" id="KW-0313">Glucose metabolism</keyword>
<evidence type="ECO:0000256" key="4">
    <source>
        <dbReference type="ARBA" id="ARBA00022481"/>
    </source>
</evidence>
<comment type="catalytic activity">
    <reaction evidence="16">
        <text>xylitol + NADP(+) = L-xylulose + NADPH + H(+)</text>
        <dbReference type="Rhea" id="RHEA:17025"/>
        <dbReference type="ChEBI" id="CHEBI:15378"/>
        <dbReference type="ChEBI" id="CHEBI:17151"/>
        <dbReference type="ChEBI" id="CHEBI:17399"/>
        <dbReference type="ChEBI" id="CHEBI:57783"/>
        <dbReference type="ChEBI" id="CHEBI:58349"/>
        <dbReference type="EC" id="1.1.1.10"/>
    </reaction>
</comment>
<evidence type="ECO:0000256" key="5">
    <source>
        <dbReference type="ARBA" id="ARBA00022526"/>
    </source>
</evidence>
<evidence type="ECO:0000256" key="12">
    <source>
        <dbReference type="ARBA" id="ARBA00037758"/>
    </source>
</evidence>
<keyword evidence="4" id="KW-0488">Methylation</keyword>
<dbReference type="GO" id="GO:0050038">
    <property type="term" value="F:L-xylulose reductase (NADPH) activity"/>
    <property type="evidence" value="ECO:0007669"/>
    <property type="project" value="UniProtKB-EC"/>
</dbReference>
<dbReference type="PANTHER" id="PTHR44252">
    <property type="entry name" value="D-ERYTHRULOSE REDUCTASE"/>
    <property type="match status" value="1"/>
</dbReference>
<evidence type="ECO:0000256" key="8">
    <source>
        <dbReference type="ARBA" id="ARBA00022990"/>
    </source>
</evidence>